<dbReference type="InterPro" id="IPR027857">
    <property type="entry name" value="SCRE"/>
</dbReference>
<reference evidence="1" key="1">
    <citation type="submission" date="2021-04" db="EMBL/GenBank/DDBJ databases">
        <authorList>
            <consortium name="Molecular Ecology Group"/>
        </authorList>
    </citation>
    <scope>NUCLEOTIDE SEQUENCE</scope>
</reference>
<organism evidence="1 2">
    <name type="scientific">Candidula unifasciata</name>
    <dbReference type="NCBI Taxonomy" id="100452"/>
    <lineage>
        <taxon>Eukaryota</taxon>
        <taxon>Metazoa</taxon>
        <taxon>Spiralia</taxon>
        <taxon>Lophotrochozoa</taxon>
        <taxon>Mollusca</taxon>
        <taxon>Gastropoda</taxon>
        <taxon>Heterobranchia</taxon>
        <taxon>Euthyneura</taxon>
        <taxon>Panpulmonata</taxon>
        <taxon>Eupulmonata</taxon>
        <taxon>Stylommatophora</taxon>
        <taxon>Helicina</taxon>
        <taxon>Helicoidea</taxon>
        <taxon>Geomitridae</taxon>
        <taxon>Candidula</taxon>
    </lineage>
</organism>
<comment type="caution">
    <text evidence="1">The sequence shown here is derived from an EMBL/GenBank/DDBJ whole genome shotgun (WGS) entry which is preliminary data.</text>
</comment>
<dbReference type="GO" id="GO:0007130">
    <property type="term" value="P:synaptonemal complex assembly"/>
    <property type="evidence" value="ECO:0007669"/>
    <property type="project" value="InterPro"/>
</dbReference>
<dbReference type="GO" id="GO:0005694">
    <property type="term" value="C:chromosome"/>
    <property type="evidence" value="ECO:0007669"/>
    <property type="project" value="TreeGrafter"/>
</dbReference>
<evidence type="ECO:0000313" key="1">
    <source>
        <dbReference type="EMBL" id="CAG5122682.1"/>
    </source>
</evidence>
<dbReference type="PANTHER" id="PTHR31408">
    <property type="entry name" value="HYPOTHETICAL PROTEIN LOC689986"/>
    <property type="match status" value="1"/>
</dbReference>
<name>A0A8S3Z634_9EUPU</name>
<dbReference type="GO" id="GO:0007131">
    <property type="term" value="P:reciprocal meiotic recombination"/>
    <property type="evidence" value="ECO:0007669"/>
    <property type="project" value="TreeGrafter"/>
</dbReference>
<protein>
    <submittedName>
        <fullName evidence="1">Uncharacterized protein</fullName>
    </submittedName>
</protein>
<keyword evidence="2" id="KW-1185">Reference proteome</keyword>
<evidence type="ECO:0000313" key="2">
    <source>
        <dbReference type="Proteomes" id="UP000678393"/>
    </source>
</evidence>
<gene>
    <name evidence="1" type="ORF">CUNI_LOCUS8240</name>
</gene>
<dbReference type="PANTHER" id="PTHR31408:SF2">
    <property type="entry name" value="PROTEIN SPO16 HOMOLOG"/>
    <property type="match status" value="1"/>
</dbReference>
<dbReference type="OrthoDB" id="6149480at2759"/>
<proteinExistence type="predicted"/>
<dbReference type="Pfam" id="PF15162">
    <property type="entry name" value="SCRE"/>
    <property type="match status" value="1"/>
</dbReference>
<dbReference type="Proteomes" id="UP000678393">
    <property type="component" value="Unassembled WGS sequence"/>
</dbReference>
<dbReference type="EMBL" id="CAJHNH020001339">
    <property type="protein sequence ID" value="CAG5122682.1"/>
    <property type="molecule type" value="Genomic_DNA"/>
</dbReference>
<sequence length="202" mass="22342">MASLPPNVSHVGVVILHNKLKDSVVFRLLTQKQIKIRTSERLPEGAVIVPKGKLAFLMVDIVNPVRSYPSSVETGHNNRGLCENSSGISELLARIDKFIGIHGQCTVILQAPLYTTKEFRIMSALQLKYLYQTVDFVPAHSAEECVEAILTMALVQTPPNCNILHDRINDLVASLLIPPPRVSAAFKEVIENRKLVPDSLEV</sequence>
<accession>A0A8S3Z634</accession>
<dbReference type="AlphaFoldDB" id="A0A8S3Z634"/>